<comment type="caution">
    <text evidence="9">The sequence shown here is derived from an EMBL/GenBank/DDBJ whole genome shotgun (WGS) entry which is preliminary data.</text>
</comment>
<evidence type="ECO:0000256" key="6">
    <source>
        <dbReference type="ARBA" id="ARBA00023136"/>
    </source>
</evidence>
<dbReference type="OrthoDB" id="7838608at2"/>
<dbReference type="EMBL" id="QVNQ01000010">
    <property type="protein sequence ID" value="RFS82120.1"/>
    <property type="molecule type" value="Genomic_DNA"/>
</dbReference>
<dbReference type="InterPro" id="IPR008995">
    <property type="entry name" value="Mo/tungstate-bd_C_term_dom"/>
</dbReference>
<feature type="compositionally biased region" description="Basic and acidic residues" evidence="7">
    <location>
        <begin position="397"/>
        <end position="413"/>
    </location>
</feature>
<evidence type="ECO:0000256" key="7">
    <source>
        <dbReference type="SAM" id="MobiDB-lite"/>
    </source>
</evidence>
<dbReference type="GO" id="GO:0140359">
    <property type="term" value="F:ABC-type transporter activity"/>
    <property type="evidence" value="ECO:0007669"/>
    <property type="project" value="InterPro"/>
</dbReference>
<dbReference type="Gene3D" id="2.40.50.100">
    <property type="match status" value="1"/>
</dbReference>
<dbReference type="Gene3D" id="2.40.50.140">
    <property type="entry name" value="Nucleic acid-binding proteins"/>
    <property type="match status" value="1"/>
</dbReference>
<dbReference type="SUPFAM" id="SSF50331">
    <property type="entry name" value="MOP-like"/>
    <property type="match status" value="1"/>
</dbReference>
<dbReference type="AlphaFoldDB" id="A0A372G9T7"/>
<dbReference type="PROSITE" id="PS00211">
    <property type="entry name" value="ABC_TRANSPORTER_1"/>
    <property type="match status" value="1"/>
</dbReference>
<keyword evidence="3" id="KW-0547">Nucleotide-binding</keyword>
<dbReference type="SMART" id="SM00382">
    <property type="entry name" value="AAA"/>
    <property type="match status" value="1"/>
</dbReference>
<dbReference type="InterPro" id="IPR012340">
    <property type="entry name" value="NA-bd_OB-fold"/>
</dbReference>
<gene>
    <name evidence="9" type="primary">ugpC</name>
    <name evidence="9" type="ORF">D0T12_28135</name>
</gene>
<protein>
    <submittedName>
        <fullName evidence="9">sn-glycerol-3-phosphate ABC transporter ATP-binding protein UgpC</fullName>
    </submittedName>
</protein>
<dbReference type="GO" id="GO:0055052">
    <property type="term" value="C:ATP-binding cassette (ABC) transporter complex, substrate-binding subunit-containing"/>
    <property type="evidence" value="ECO:0007669"/>
    <property type="project" value="TreeGrafter"/>
</dbReference>
<name>A0A372G9T7_9ACTN</name>
<evidence type="ECO:0000256" key="4">
    <source>
        <dbReference type="ARBA" id="ARBA00022840"/>
    </source>
</evidence>
<evidence type="ECO:0000256" key="5">
    <source>
        <dbReference type="ARBA" id="ARBA00022967"/>
    </source>
</evidence>
<dbReference type="PROSITE" id="PS50893">
    <property type="entry name" value="ABC_TRANSPORTER_2"/>
    <property type="match status" value="1"/>
</dbReference>
<evidence type="ECO:0000313" key="9">
    <source>
        <dbReference type="EMBL" id="RFS82120.1"/>
    </source>
</evidence>
<dbReference type="InterPro" id="IPR003439">
    <property type="entry name" value="ABC_transporter-like_ATP-bd"/>
</dbReference>
<organism evidence="9 10">
    <name type="scientific">Actinomadura spongiicola</name>
    <dbReference type="NCBI Taxonomy" id="2303421"/>
    <lineage>
        <taxon>Bacteria</taxon>
        <taxon>Bacillati</taxon>
        <taxon>Actinomycetota</taxon>
        <taxon>Actinomycetes</taxon>
        <taxon>Streptosporangiales</taxon>
        <taxon>Thermomonosporaceae</taxon>
        <taxon>Actinomadura</taxon>
    </lineage>
</organism>
<keyword evidence="1" id="KW-0813">Transport</keyword>
<dbReference type="PANTHER" id="PTHR43875">
    <property type="entry name" value="MALTODEXTRIN IMPORT ATP-BINDING PROTEIN MSMX"/>
    <property type="match status" value="1"/>
</dbReference>
<dbReference type="Pfam" id="PF17912">
    <property type="entry name" value="OB_MalK"/>
    <property type="match status" value="1"/>
</dbReference>
<evidence type="ECO:0000256" key="2">
    <source>
        <dbReference type="ARBA" id="ARBA00022475"/>
    </source>
</evidence>
<keyword evidence="5" id="KW-1278">Translocase</keyword>
<dbReference type="PANTHER" id="PTHR43875:SF15">
    <property type="entry name" value="TREHALOSE IMPORT ATP-BINDING PROTEIN SUGC"/>
    <property type="match status" value="1"/>
</dbReference>
<feature type="domain" description="ABC transporter" evidence="8">
    <location>
        <begin position="4"/>
        <end position="235"/>
    </location>
</feature>
<feature type="region of interest" description="Disordered" evidence="7">
    <location>
        <begin position="397"/>
        <end position="423"/>
    </location>
</feature>
<dbReference type="GO" id="GO:0005524">
    <property type="term" value="F:ATP binding"/>
    <property type="evidence" value="ECO:0007669"/>
    <property type="project" value="UniProtKB-KW"/>
</dbReference>
<sequence length="423" mass="46872">MAAITMKNIVKRYGDGFPAVQEVSLDVRDGEFMILVGPSGCGKSTLLRMIVGLEDITSGEMLIGGKVVNKVAPRERNLSMVFQNYALYPHLTVFENIAFPLRLAKTPNEEVNRRVKETAELLELTEHLDRKPSHLSGGQRQRVAMGRAIVREADAFLFDEPLSNLDAKLRGQMRTEISRLQRRLGVTTVYVTHDQTEAMTLGDRVAVLRKGVLQQVGSPRALYEEPVNLFVAGFIGSPSMNFLPASVDGSFLETPLGRFEVQDERKLAAVGDRDVVLVGIRPEHFEDASLVGDEKKSQGSIIRARVDVTEWLGNEQYAYVPYEAPADLAAQLRDLSRELDSDQLRTQAVVSLDAASTITPGREAELWIDTKRLHLFDPATSDNLTRDEEHVAELDRVAEESRAAQREAQREPAEGPGATVAEP</sequence>
<evidence type="ECO:0000256" key="1">
    <source>
        <dbReference type="ARBA" id="ARBA00022448"/>
    </source>
</evidence>
<dbReference type="Pfam" id="PF00005">
    <property type="entry name" value="ABC_tran"/>
    <property type="match status" value="1"/>
</dbReference>
<keyword evidence="2" id="KW-1003">Cell membrane</keyword>
<dbReference type="GO" id="GO:0008643">
    <property type="term" value="P:carbohydrate transport"/>
    <property type="evidence" value="ECO:0007669"/>
    <property type="project" value="InterPro"/>
</dbReference>
<dbReference type="RefSeq" id="WP_117403228.1">
    <property type="nucleotide sequence ID" value="NZ_QVNQ01000010.1"/>
</dbReference>
<keyword evidence="4 9" id="KW-0067">ATP-binding</keyword>
<evidence type="ECO:0000256" key="3">
    <source>
        <dbReference type="ARBA" id="ARBA00022741"/>
    </source>
</evidence>
<dbReference type="InterPro" id="IPR040582">
    <property type="entry name" value="OB_MalK-like"/>
</dbReference>
<dbReference type="InterPro" id="IPR047641">
    <property type="entry name" value="ABC_transpr_MalK/UgpC-like"/>
</dbReference>
<dbReference type="SUPFAM" id="SSF52540">
    <property type="entry name" value="P-loop containing nucleoside triphosphate hydrolases"/>
    <property type="match status" value="1"/>
</dbReference>
<evidence type="ECO:0000313" key="10">
    <source>
        <dbReference type="Proteomes" id="UP000262882"/>
    </source>
</evidence>
<dbReference type="GO" id="GO:0016887">
    <property type="term" value="F:ATP hydrolysis activity"/>
    <property type="evidence" value="ECO:0007669"/>
    <property type="project" value="InterPro"/>
</dbReference>
<keyword evidence="10" id="KW-1185">Reference proteome</keyword>
<accession>A0A372G9T7</accession>
<dbReference type="Gene3D" id="3.40.50.300">
    <property type="entry name" value="P-loop containing nucleotide triphosphate hydrolases"/>
    <property type="match status" value="1"/>
</dbReference>
<evidence type="ECO:0000259" key="8">
    <source>
        <dbReference type="PROSITE" id="PS50893"/>
    </source>
</evidence>
<reference evidence="9 10" key="1">
    <citation type="submission" date="2018-08" db="EMBL/GenBank/DDBJ databases">
        <title>Actinomadura spongicola sp. nov., isolated from marine sponge Leucetta chagosensis.</title>
        <authorList>
            <person name="Li L."/>
            <person name="Lin H.W."/>
        </authorList>
    </citation>
    <scope>NUCLEOTIDE SEQUENCE [LARGE SCALE GENOMIC DNA]</scope>
    <source>
        <strain evidence="9 10">LHW52907</strain>
    </source>
</reference>
<dbReference type="FunFam" id="3.40.50.300:FF:000042">
    <property type="entry name" value="Maltose/maltodextrin ABC transporter, ATP-binding protein"/>
    <property type="match status" value="1"/>
</dbReference>
<keyword evidence="6" id="KW-0472">Membrane</keyword>
<dbReference type="InterPro" id="IPR027417">
    <property type="entry name" value="P-loop_NTPase"/>
</dbReference>
<dbReference type="InterPro" id="IPR015855">
    <property type="entry name" value="ABC_transpr_MalK-like"/>
</dbReference>
<dbReference type="InterPro" id="IPR017871">
    <property type="entry name" value="ABC_transporter-like_CS"/>
</dbReference>
<proteinExistence type="predicted"/>
<dbReference type="CDD" id="cd03301">
    <property type="entry name" value="ABC_MalK_N"/>
    <property type="match status" value="1"/>
</dbReference>
<dbReference type="Proteomes" id="UP000262882">
    <property type="component" value="Unassembled WGS sequence"/>
</dbReference>
<dbReference type="InterPro" id="IPR003593">
    <property type="entry name" value="AAA+_ATPase"/>
</dbReference>
<dbReference type="NCBIfam" id="NF008653">
    <property type="entry name" value="PRK11650.1"/>
    <property type="match status" value="1"/>
</dbReference>